<evidence type="ECO:0000256" key="1">
    <source>
        <dbReference type="SAM" id="MobiDB-lite"/>
    </source>
</evidence>
<protein>
    <submittedName>
        <fullName evidence="3">Zinc finger CCCH domain-containing protein 13-like</fullName>
    </submittedName>
</protein>
<accession>A0A1I7UXR5</accession>
<dbReference type="WBParaSite" id="Csp11.Scaffold630.g20394.t1">
    <property type="protein sequence ID" value="Csp11.Scaffold630.g20394.t1"/>
    <property type="gene ID" value="Csp11.Scaffold630.g20394"/>
</dbReference>
<keyword evidence="2" id="KW-1185">Reference proteome</keyword>
<feature type="compositionally biased region" description="Basic and acidic residues" evidence="1">
    <location>
        <begin position="10"/>
        <end position="20"/>
    </location>
</feature>
<feature type="compositionally biased region" description="Basic residues" evidence="1">
    <location>
        <begin position="137"/>
        <end position="163"/>
    </location>
</feature>
<name>A0A1I7UXR5_9PELO</name>
<feature type="region of interest" description="Disordered" evidence="1">
    <location>
        <begin position="1"/>
        <end position="28"/>
    </location>
</feature>
<evidence type="ECO:0000313" key="2">
    <source>
        <dbReference type="Proteomes" id="UP000095282"/>
    </source>
</evidence>
<reference evidence="3" key="1">
    <citation type="submission" date="2016-11" db="UniProtKB">
        <authorList>
            <consortium name="WormBaseParasite"/>
        </authorList>
    </citation>
    <scope>IDENTIFICATION</scope>
</reference>
<dbReference type="Proteomes" id="UP000095282">
    <property type="component" value="Unplaced"/>
</dbReference>
<proteinExistence type="predicted"/>
<sequence>MLPFVFNADEDGKKVRHEEANSNPNDHQQQINDYYKHYEDQRIANSFNNSTGRQNLAEIQACLAKTEQAIQLLKQEKEQSMYYRAPPATQHPILPDFNQPPPGFPRVSPVPQAVSQTAHSGGDKKRSRSPSWAREARRSRSRSRDRRTGRSRSRSISRRRSSRDRRDDRSSRRRRGPIMYQLS</sequence>
<evidence type="ECO:0000313" key="3">
    <source>
        <dbReference type="WBParaSite" id="Csp11.Scaffold630.g20394.t1"/>
    </source>
</evidence>
<feature type="region of interest" description="Disordered" evidence="1">
    <location>
        <begin position="81"/>
        <end position="183"/>
    </location>
</feature>
<dbReference type="AlphaFoldDB" id="A0A1I7UXR5"/>
<organism evidence="2 3">
    <name type="scientific">Caenorhabditis tropicalis</name>
    <dbReference type="NCBI Taxonomy" id="1561998"/>
    <lineage>
        <taxon>Eukaryota</taxon>
        <taxon>Metazoa</taxon>
        <taxon>Ecdysozoa</taxon>
        <taxon>Nematoda</taxon>
        <taxon>Chromadorea</taxon>
        <taxon>Rhabditida</taxon>
        <taxon>Rhabditina</taxon>
        <taxon>Rhabditomorpha</taxon>
        <taxon>Rhabditoidea</taxon>
        <taxon>Rhabditidae</taxon>
        <taxon>Peloderinae</taxon>
        <taxon>Caenorhabditis</taxon>
    </lineage>
</organism>
<dbReference type="STRING" id="1561998.A0A1I7UXR5"/>
<dbReference type="eggNOG" id="KOG0154">
    <property type="taxonomic scope" value="Eukaryota"/>
</dbReference>